<accession>A0A9X2L896</accession>
<dbReference type="CDD" id="cd16350">
    <property type="entry name" value="VOC_like"/>
    <property type="match status" value="1"/>
</dbReference>
<keyword evidence="4" id="KW-0408">Iron</keyword>
<sequence>MTVDELFGALWQRYAALNPRAQEVHDLLEARGEKVVNDHVAFRTLNDHRLGLDNLAQPFLDRGYEPKDEYRFEQKKLFARYYAHEDEDQPKVFISELLLEECSPELRRTMEALIDQMTEDQLSDPMLLNMGRVWQTDFATYEKLYEESEYAAWLSAFGFCANHFTVFVNKLTSFDNLEELATFIEEAGHPMNRSGDLVKGSPDVCLEQCSTMATKLPVTFSDGTYELPSCFYEFAKRYEKPEGGLYQGFVAASADKIFESTNR</sequence>
<evidence type="ECO:0000313" key="9">
    <source>
        <dbReference type="Proteomes" id="UP001142610"/>
    </source>
</evidence>
<evidence type="ECO:0000256" key="1">
    <source>
        <dbReference type="ARBA" id="ARBA00001954"/>
    </source>
</evidence>
<comment type="similarity">
    <text evidence="5">Belongs to the 2-oxoadipate dioxygenase/decarboxylase family.</text>
</comment>
<dbReference type="Gene3D" id="3.10.180.50">
    <property type="match status" value="1"/>
</dbReference>
<evidence type="ECO:0000256" key="2">
    <source>
        <dbReference type="ARBA" id="ARBA00022964"/>
    </source>
</evidence>
<comment type="cofactor">
    <cofactor evidence="1">
        <name>Fe(2+)</name>
        <dbReference type="ChEBI" id="CHEBI:29033"/>
    </cofactor>
</comment>
<evidence type="ECO:0000256" key="3">
    <source>
        <dbReference type="ARBA" id="ARBA00023002"/>
    </source>
</evidence>
<dbReference type="PANTHER" id="PTHR31136">
    <property type="entry name" value="DUF1338 DOMAIN-CONTAINING PROTEIN"/>
    <property type="match status" value="1"/>
</dbReference>
<evidence type="ECO:0000256" key="4">
    <source>
        <dbReference type="ARBA" id="ARBA00023004"/>
    </source>
</evidence>
<proteinExistence type="inferred from homology"/>
<dbReference type="Pfam" id="PF07063">
    <property type="entry name" value="HGLS"/>
    <property type="match status" value="2"/>
</dbReference>
<organism evidence="8 9">
    <name type="scientific">Parvularcula maris</name>
    <dbReference type="NCBI Taxonomy" id="2965077"/>
    <lineage>
        <taxon>Bacteria</taxon>
        <taxon>Pseudomonadati</taxon>
        <taxon>Pseudomonadota</taxon>
        <taxon>Alphaproteobacteria</taxon>
        <taxon>Parvularculales</taxon>
        <taxon>Parvularculaceae</taxon>
        <taxon>Parvularcula</taxon>
    </lineage>
</organism>
<dbReference type="Proteomes" id="UP001142610">
    <property type="component" value="Unassembled WGS sequence"/>
</dbReference>
<dbReference type="EC" id="1.13.11.93" evidence="6"/>
<evidence type="ECO:0000256" key="6">
    <source>
        <dbReference type="ARBA" id="ARBA00035023"/>
    </source>
</evidence>
<keyword evidence="9" id="KW-1185">Reference proteome</keyword>
<dbReference type="SMART" id="SM01150">
    <property type="entry name" value="DUF1338"/>
    <property type="match status" value="1"/>
</dbReference>
<dbReference type="RefSeq" id="WP_256618787.1">
    <property type="nucleotide sequence ID" value="NZ_JANIBC010000003.1"/>
</dbReference>
<protein>
    <recommendedName>
        <fullName evidence="6">2-oxoadipate dioxygenase/decarboxylase</fullName>
        <ecNumber evidence="6">1.13.11.93</ecNumber>
    </recommendedName>
    <alternativeName>
        <fullName evidence="7">2-hydroxyglutarate synthase</fullName>
    </alternativeName>
</protein>
<gene>
    <name evidence="8" type="ORF">NOG11_05925</name>
</gene>
<dbReference type="GO" id="GO:0051213">
    <property type="term" value="F:dioxygenase activity"/>
    <property type="evidence" value="ECO:0007669"/>
    <property type="project" value="UniProtKB-KW"/>
</dbReference>
<comment type="caution">
    <text evidence="8">The sequence shown here is derived from an EMBL/GenBank/DDBJ whole genome shotgun (WGS) entry which is preliminary data.</text>
</comment>
<keyword evidence="2" id="KW-0223">Dioxygenase</keyword>
<dbReference type="PANTHER" id="PTHR31136:SF5">
    <property type="entry name" value="2-OXOADIPATE DIOXYGENASE_DECARBOXYLASE, CHLOROPLASTIC"/>
    <property type="match status" value="1"/>
</dbReference>
<evidence type="ECO:0000313" key="8">
    <source>
        <dbReference type="EMBL" id="MCQ8184925.1"/>
    </source>
</evidence>
<name>A0A9X2L896_9PROT</name>
<reference evidence="8" key="1">
    <citation type="submission" date="2022-07" db="EMBL/GenBank/DDBJ databases">
        <title>Parvularcula maris sp. nov., an algicidal bacterium isolated from seawater.</title>
        <authorList>
            <person name="Li F."/>
        </authorList>
    </citation>
    <scope>NUCLEOTIDE SEQUENCE</scope>
    <source>
        <strain evidence="8">BGMRC 0090</strain>
    </source>
</reference>
<evidence type="ECO:0000256" key="5">
    <source>
        <dbReference type="ARBA" id="ARBA00035013"/>
    </source>
</evidence>
<dbReference type="InterPro" id="IPR009770">
    <property type="entry name" value="HGLS"/>
</dbReference>
<keyword evidence="3" id="KW-0560">Oxidoreductase</keyword>
<evidence type="ECO:0000256" key="7">
    <source>
        <dbReference type="ARBA" id="ARBA00035045"/>
    </source>
</evidence>
<dbReference type="AlphaFoldDB" id="A0A9X2L896"/>
<dbReference type="EMBL" id="JANIBC010000003">
    <property type="protein sequence ID" value="MCQ8184925.1"/>
    <property type="molecule type" value="Genomic_DNA"/>
</dbReference>